<keyword evidence="3 11" id="KW-0328">Glycosyltransferase</keyword>
<keyword evidence="10" id="KW-0325">Glycoprotein</keyword>
<dbReference type="GO" id="GO:0016758">
    <property type="term" value="F:hexosyltransferase activity"/>
    <property type="evidence" value="ECO:0007669"/>
    <property type="project" value="InterPro"/>
</dbReference>
<evidence type="ECO:0000256" key="5">
    <source>
        <dbReference type="ARBA" id="ARBA00022692"/>
    </source>
</evidence>
<dbReference type="Gene3D" id="3.90.550.50">
    <property type="match status" value="1"/>
</dbReference>
<evidence type="ECO:0000256" key="2">
    <source>
        <dbReference type="ARBA" id="ARBA00008661"/>
    </source>
</evidence>
<evidence type="ECO:0000256" key="10">
    <source>
        <dbReference type="ARBA" id="ARBA00023180"/>
    </source>
</evidence>
<keyword evidence="9 11" id="KW-0472">Membrane</keyword>
<keyword evidence="5 11" id="KW-0812">Transmembrane</keyword>
<evidence type="ECO:0000256" key="11">
    <source>
        <dbReference type="RuleBase" id="RU363063"/>
    </source>
</evidence>
<protein>
    <recommendedName>
        <fullName evidence="11">Hexosyltransferase</fullName>
        <ecNumber evidence="11">2.4.1.-</ecNumber>
    </recommendedName>
</protein>
<keyword evidence="6 11" id="KW-0735">Signal-anchor</keyword>
<keyword evidence="13" id="KW-1185">Reference proteome</keyword>
<gene>
    <name evidence="12" type="primary">HaOG203196</name>
    <name evidence="12" type="ORF">B5X24_HaOG203196</name>
</gene>
<evidence type="ECO:0000256" key="6">
    <source>
        <dbReference type="ARBA" id="ARBA00022968"/>
    </source>
</evidence>
<evidence type="ECO:0000256" key="4">
    <source>
        <dbReference type="ARBA" id="ARBA00022679"/>
    </source>
</evidence>
<dbReference type="AlphaFoldDB" id="A0A2W1C0H6"/>
<evidence type="ECO:0000256" key="8">
    <source>
        <dbReference type="ARBA" id="ARBA00023034"/>
    </source>
</evidence>
<comment type="subcellular location">
    <subcellularLocation>
        <location evidence="1 11">Golgi apparatus membrane</location>
        <topology evidence="1 11">Single-pass type II membrane protein</topology>
    </subcellularLocation>
</comment>
<dbReference type="Pfam" id="PF01762">
    <property type="entry name" value="Galactosyl_T"/>
    <property type="match status" value="1"/>
</dbReference>
<proteinExistence type="inferred from homology"/>
<dbReference type="Proteomes" id="UP000249218">
    <property type="component" value="Unassembled WGS sequence"/>
</dbReference>
<keyword evidence="8 11" id="KW-0333">Golgi apparatus</keyword>
<dbReference type="OrthoDB" id="5512589at2759"/>
<keyword evidence="4" id="KW-0808">Transferase</keyword>
<accession>A0A2W1C0H6</accession>
<evidence type="ECO:0000256" key="1">
    <source>
        <dbReference type="ARBA" id="ARBA00004323"/>
    </source>
</evidence>
<dbReference type="EMBL" id="KZ149926">
    <property type="protein sequence ID" value="PZC77573.1"/>
    <property type="molecule type" value="Genomic_DNA"/>
</dbReference>
<evidence type="ECO:0000256" key="9">
    <source>
        <dbReference type="ARBA" id="ARBA00023136"/>
    </source>
</evidence>
<sequence length="361" mass="42174">MFQLATRIIVRKFLVLIKLIGRRKSPFLFLPLLVSLLVLWPTIWWFAEQTSQTLLVPLPLEHALDHYRRNRSLHHYLSNIQTLIEPSWTPCESLDEVPVVVLVTSSPHNLANRQAVRETWAKHQPTYFVMGLIGNDVDDQLVDSYIEAKQFGDLIVFDFHDHYQNLTLKTALMMKWTLHRCPQAQFMFKTDDDVLVNPWMLKKVIKENGDASLLGYSINGTQLNRSEYSKWFIPRWLLSDDRVSKYLSGTGYLISGDYIEAILKKAYNIPIVNLEDVYFTYLVAHKQLGLVLTHDRRLSPYKPWLKTSCLYWEFASIHSLSPDEMVSSWSRLKRLVDRGNGTSECWFFESYLGDYSDVVLY</sequence>
<evidence type="ECO:0000313" key="12">
    <source>
        <dbReference type="EMBL" id="PZC77573.1"/>
    </source>
</evidence>
<dbReference type="PANTHER" id="PTHR11214:SF314">
    <property type="entry name" value="HEXOSYLTRANSFERASE"/>
    <property type="match status" value="1"/>
</dbReference>
<dbReference type="PANTHER" id="PTHR11214">
    <property type="entry name" value="BETA-1,3-N-ACETYLGLUCOSAMINYLTRANSFERASE"/>
    <property type="match status" value="1"/>
</dbReference>
<dbReference type="FunFam" id="3.90.550.50:FF:000001">
    <property type="entry name" value="Hexosyltransferase"/>
    <property type="match status" value="1"/>
</dbReference>
<dbReference type="GO" id="GO:0000139">
    <property type="term" value="C:Golgi membrane"/>
    <property type="evidence" value="ECO:0007669"/>
    <property type="project" value="UniProtKB-SubCell"/>
</dbReference>
<keyword evidence="7 11" id="KW-1133">Transmembrane helix</keyword>
<name>A0A2W1C0H6_HELAM</name>
<evidence type="ECO:0000256" key="7">
    <source>
        <dbReference type="ARBA" id="ARBA00022989"/>
    </source>
</evidence>
<evidence type="ECO:0000256" key="3">
    <source>
        <dbReference type="ARBA" id="ARBA00022676"/>
    </source>
</evidence>
<evidence type="ECO:0000313" key="13">
    <source>
        <dbReference type="Proteomes" id="UP000249218"/>
    </source>
</evidence>
<comment type="similarity">
    <text evidence="2 11">Belongs to the glycosyltransferase 31 family.</text>
</comment>
<dbReference type="GO" id="GO:0006493">
    <property type="term" value="P:protein O-linked glycosylation"/>
    <property type="evidence" value="ECO:0007669"/>
    <property type="project" value="TreeGrafter"/>
</dbReference>
<feature type="transmembrane region" description="Helical" evidence="11">
    <location>
        <begin position="27"/>
        <end position="47"/>
    </location>
</feature>
<dbReference type="InterPro" id="IPR002659">
    <property type="entry name" value="Glyco_trans_31"/>
</dbReference>
<reference evidence="12 13" key="1">
    <citation type="journal article" date="2017" name="BMC Biol.">
        <title>Genomic innovations, transcriptional plasticity and gene loss underlying the evolution and divergence of two highly polyphagous and invasive Helicoverpa pest species.</title>
        <authorList>
            <person name="Pearce S.L."/>
            <person name="Clarke D.F."/>
            <person name="East P.D."/>
            <person name="Elfekih S."/>
            <person name="Gordon K.H."/>
            <person name="Jermiin L.S."/>
            <person name="McGaughran A."/>
            <person name="Oakeshott J.G."/>
            <person name="Papanikolaou A."/>
            <person name="Perera O.P."/>
            <person name="Rane R.V."/>
            <person name="Richards S."/>
            <person name="Tay W.T."/>
            <person name="Walsh T.K."/>
            <person name="Anderson A."/>
            <person name="Anderson C.J."/>
            <person name="Asgari S."/>
            <person name="Board P.G."/>
            <person name="Bretschneider A."/>
            <person name="Campbell P.M."/>
            <person name="Chertemps T."/>
            <person name="Christeller J.T."/>
            <person name="Coppin C.W."/>
            <person name="Downes S.J."/>
            <person name="Duan G."/>
            <person name="Farnsworth C.A."/>
            <person name="Good R.T."/>
            <person name="Han L.B."/>
            <person name="Han Y.C."/>
            <person name="Hatje K."/>
            <person name="Horne I."/>
            <person name="Huang Y.P."/>
            <person name="Hughes D.S."/>
            <person name="Jacquin-Joly E."/>
            <person name="James W."/>
            <person name="Jhangiani S."/>
            <person name="Kollmar M."/>
            <person name="Kuwar S.S."/>
            <person name="Li S."/>
            <person name="Liu N.Y."/>
            <person name="Maibeche M.T."/>
            <person name="Miller J.R."/>
            <person name="Montagne N."/>
            <person name="Perry T."/>
            <person name="Qu J."/>
            <person name="Song S.V."/>
            <person name="Sutton G.G."/>
            <person name="Vogel H."/>
            <person name="Walenz B.P."/>
            <person name="Xu W."/>
            <person name="Zhang H.J."/>
            <person name="Zou Z."/>
            <person name="Batterham P."/>
            <person name="Edwards O.R."/>
            <person name="Feyereisen R."/>
            <person name="Gibbs R.A."/>
            <person name="Heckel D.G."/>
            <person name="McGrath A."/>
            <person name="Robin C."/>
            <person name="Scherer S.E."/>
            <person name="Worley K.C."/>
            <person name="Wu Y.D."/>
        </authorList>
    </citation>
    <scope>NUCLEOTIDE SEQUENCE [LARGE SCALE GENOMIC DNA]</scope>
    <source>
        <strain evidence="12">Harm_GR_Male_#8</strain>
        <tissue evidence="12">Whole organism</tissue>
    </source>
</reference>
<dbReference type="EC" id="2.4.1.-" evidence="11"/>
<organism evidence="12 13">
    <name type="scientific">Helicoverpa armigera</name>
    <name type="common">Cotton bollworm</name>
    <name type="synonym">Heliothis armigera</name>
    <dbReference type="NCBI Taxonomy" id="29058"/>
    <lineage>
        <taxon>Eukaryota</taxon>
        <taxon>Metazoa</taxon>
        <taxon>Ecdysozoa</taxon>
        <taxon>Arthropoda</taxon>
        <taxon>Hexapoda</taxon>
        <taxon>Insecta</taxon>
        <taxon>Pterygota</taxon>
        <taxon>Neoptera</taxon>
        <taxon>Endopterygota</taxon>
        <taxon>Lepidoptera</taxon>
        <taxon>Glossata</taxon>
        <taxon>Ditrysia</taxon>
        <taxon>Noctuoidea</taxon>
        <taxon>Noctuidae</taxon>
        <taxon>Heliothinae</taxon>
        <taxon>Helicoverpa</taxon>
    </lineage>
</organism>